<evidence type="ECO:0000256" key="1">
    <source>
        <dbReference type="SAM" id="MobiDB-lite"/>
    </source>
</evidence>
<dbReference type="EMBL" id="LJSK01000019">
    <property type="protein sequence ID" value="KPI89669.1"/>
    <property type="molecule type" value="Genomic_DNA"/>
</dbReference>
<protein>
    <recommendedName>
        <fullName evidence="5">Transmembrane protein</fullName>
    </recommendedName>
</protein>
<name>A0A0N0P887_LEPSE</name>
<evidence type="ECO:0008006" key="5">
    <source>
        <dbReference type="Google" id="ProtNLM"/>
    </source>
</evidence>
<dbReference type="OMA" id="SWVQNNW"/>
<feature type="transmembrane region" description="Helical" evidence="2">
    <location>
        <begin position="34"/>
        <end position="57"/>
    </location>
</feature>
<dbReference type="AlphaFoldDB" id="A0A0N0P887"/>
<keyword evidence="2" id="KW-0472">Membrane</keyword>
<feature type="compositionally biased region" description="Basic and acidic residues" evidence="1">
    <location>
        <begin position="114"/>
        <end position="132"/>
    </location>
</feature>
<keyword evidence="2" id="KW-0812">Transmembrane</keyword>
<proteinExistence type="predicted"/>
<feature type="region of interest" description="Disordered" evidence="1">
    <location>
        <begin position="88"/>
        <end position="142"/>
    </location>
</feature>
<comment type="caution">
    <text evidence="3">The sequence shown here is derived from an EMBL/GenBank/DDBJ whole genome shotgun (WGS) entry which is preliminary data.</text>
</comment>
<dbReference type="Proteomes" id="UP000038009">
    <property type="component" value="Unassembled WGS sequence"/>
</dbReference>
<evidence type="ECO:0000313" key="3">
    <source>
        <dbReference type="EMBL" id="KPI89669.1"/>
    </source>
</evidence>
<evidence type="ECO:0000256" key="2">
    <source>
        <dbReference type="SAM" id="Phobius"/>
    </source>
</evidence>
<dbReference type="OrthoDB" id="267757at2759"/>
<dbReference type="VEuPathDB" id="TriTrypDB:Lsey_0019_0350"/>
<evidence type="ECO:0000313" key="4">
    <source>
        <dbReference type="Proteomes" id="UP000038009"/>
    </source>
</evidence>
<gene>
    <name evidence="3" type="ORF">ABL78_1250</name>
</gene>
<accession>A0A0N0P887</accession>
<feature type="compositionally biased region" description="Polar residues" evidence="1">
    <location>
        <begin position="90"/>
        <end position="103"/>
    </location>
</feature>
<reference evidence="3 4" key="1">
    <citation type="journal article" date="2015" name="PLoS Pathog.">
        <title>Leptomonas seymouri: Adaptations to the Dixenous Life Cycle Analyzed by Genome Sequencing, Transcriptome Profiling and Co-infection with Leishmania donovani.</title>
        <authorList>
            <person name="Kraeva N."/>
            <person name="Butenko A."/>
            <person name="Hlavacova J."/>
            <person name="Kostygov A."/>
            <person name="Myskova J."/>
            <person name="Grybchuk D."/>
            <person name="Lestinova T."/>
            <person name="Votypka J."/>
            <person name="Volf P."/>
            <person name="Opperdoes F."/>
            <person name="Flegontov P."/>
            <person name="Lukes J."/>
            <person name="Yurchenko V."/>
        </authorList>
    </citation>
    <scope>NUCLEOTIDE SEQUENCE [LARGE SCALE GENOMIC DNA]</scope>
    <source>
        <strain evidence="3 4">ATCC 30220</strain>
    </source>
</reference>
<organism evidence="3 4">
    <name type="scientific">Leptomonas seymouri</name>
    <dbReference type="NCBI Taxonomy" id="5684"/>
    <lineage>
        <taxon>Eukaryota</taxon>
        <taxon>Discoba</taxon>
        <taxon>Euglenozoa</taxon>
        <taxon>Kinetoplastea</taxon>
        <taxon>Metakinetoplastina</taxon>
        <taxon>Trypanosomatida</taxon>
        <taxon>Trypanosomatidae</taxon>
        <taxon>Leishmaniinae</taxon>
        <taxon>Leptomonas</taxon>
    </lineage>
</organism>
<keyword evidence="2" id="KW-1133">Transmembrane helix</keyword>
<sequence>MSHHHDIIQTPMPFPRLPIAVAPWGQRPWLQNNWWVIFLVETLLIFATFCALLVCYLRFVRTPGKRITEDKIGSDGFSHYGSVVDASELGGSQHSASSLSTTKRSLDSEAEVGLVERRRMRMEDLSGEDASKRCPVLKKSQK</sequence>
<keyword evidence="4" id="KW-1185">Reference proteome</keyword>